<keyword evidence="7" id="KW-0282">Flagellum</keyword>
<dbReference type="InterPro" id="IPR010930">
    <property type="entry name" value="Flg_bb/hook_C_dom"/>
</dbReference>
<dbReference type="SUPFAM" id="SSF117143">
    <property type="entry name" value="Flagellar hook protein flgE"/>
    <property type="match status" value="1"/>
</dbReference>
<accession>A0A5C6W268</accession>
<protein>
    <recommendedName>
        <fullName evidence="4">Flagellar hook protein FlgE</fullName>
    </recommendedName>
</protein>
<comment type="subcellular location">
    <subcellularLocation>
        <location evidence="1 4">Bacterial flagellum basal body</location>
    </subcellularLocation>
</comment>
<dbReference type="InterPro" id="IPR001444">
    <property type="entry name" value="Flag_bb_rod_N"/>
</dbReference>
<reference evidence="7 8" key="1">
    <citation type="journal article" date="2005" name="Int. J. Syst. Evol. Microbiol.">
        <title>Bacillus litoralis sp. nov., isolated from a tidal flat of the Yellow Sea in Korea.</title>
        <authorList>
            <person name="Yoon J.H."/>
            <person name="Oh T.K."/>
        </authorList>
    </citation>
    <scope>NUCLEOTIDE SEQUENCE [LARGE SCALE GENOMIC DNA]</scope>
    <source>
        <strain evidence="7 8">SW-211</strain>
    </source>
</reference>
<dbReference type="Pfam" id="PF00460">
    <property type="entry name" value="Flg_bb_rod"/>
    <property type="match status" value="1"/>
</dbReference>
<keyword evidence="8" id="KW-1185">Reference proteome</keyword>
<comment type="function">
    <text evidence="4">A flexible structure which links the flagellar filament to the drive apparatus in the basal body.</text>
</comment>
<feature type="domain" description="Flagellar basal-body/hook protein C-terminal" evidence="6">
    <location>
        <begin position="458"/>
        <end position="501"/>
    </location>
</feature>
<dbReference type="NCBIfam" id="TIGR03506">
    <property type="entry name" value="FlgEFG_subfam"/>
    <property type="match status" value="2"/>
</dbReference>
<dbReference type="OrthoDB" id="9804559at2"/>
<evidence type="ECO:0000313" key="7">
    <source>
        <dbReference type="EMBL" id="TXC91953.1"/>
    </source>
</evidence>
<evidence type="ECO:0000259" key="6">
    <source>
        <dbReference type="Pfam" id="PF06429"/>
    </source>
</evidence>
<dbReference type="GO" id="GO:0071978">
    <property type="term" value="P:bacterial-type flagellum-dependent swarming motility"/>
    <property type="evidence" value="ECO:0007669"/>
    <property type="project" value="TreeGrafter"/>
</dbReference>
<dbReference type="RefSeq" id="WP_146946699.1">
    <property type="nucleotide sequence ID" value="NZ_VOQF01000003.1"/>
</dbReference>
<dbReference type="InterPro" id="IPR037925">
    <property type="entry name" value="FlgE/F/G-like"/>
</dbReference>
<dbReference type="PANTHER" id="PTHR30435">
    <property type="entry name" value="FLAGELLAR PROTEIN"/>
    <property type="match status" value="1"/>
</dbReference>
<evidence type="ECO:0000313" key="8">
    <source>
        <dbReference type="Proteomes" id="UP000321363"/>
    </source>
</evidence>
<evidence type="ECO:0000256" key="3">
    <source>
        <dbReference type="ARBA" id="ARBA00023143"/>
    </source>
</evidence>
<evidence type="ECO:0000259" key="5">
    <source>
        <dbReference type="Pfam" id="PF00460"/>
    </source>
</evidence>
<dbReference type="PROSITE" id="PS00588">
    <property type="entry name" value="FLAGELLA_BB_ROD"/>
    <property type="match status" value="1"/>
</dbReference>
<dbReference type="GO" id="GO:0009425">
    <property type="term" value="C:bacterial-type flagellum basal body"/>
    <property type="evidence" value="ECO:0007669"/>
    <property type="project" value="UniProtKB-SubCell"/>
</dbReference>
<dbReference type="GO" id="GO:0005829">
    <property type="term" value="C:cytosol"/>
    <property type="evidence" value="ECO:0007669"/>
    <property type="project" value="TreeGrafter"/>
</dbReference>
<comment type="similarity">
    <text evidence="2 4">Belongs to the flagella basal body rod proteins family.</text>
</comment>
<feature type="domain" description="Flagellar basal body rod protein N-terminal" evidence="5">
    <location>
        <begin position="5"/>
        <end position="35"/>
    </location>
</feature>
<dbReference type="AlphaFoldDB" id="A0A5C6W268"/>
<comment type="caution">
    <text evidence="7">The sequence shown here is derived from an EMBL/GenBank/DDBJ whole genome shotgun (WGS) entry which is preliminary data.</text>
</comment>
<sequence>MLRSLYSGISGMKNFQTKLDVIGNNIANVNTYGFKKSRTTFADLVNQQISGASAATQTQAGTNPQQIGLGSKINSIDTIHTSGSTQTTSRTLDVALAGDGFIPVATINDISKINIDQGNQVGNNLIIGAIDGAVDMNYTRSGNLYLDDRGYLVTAEGMLVVGEAGQKTVPTAQAITKSQNALNGIGNFTTPFGNMTTSLEDISKQANDLMNVYQEYSDAQSNYNKNEAPTTNGPLYNVMVSSYNALTSVLGQFNTAATGFNTVATGFRTSVNAPNLNGAVTTFNNAQPTGAIVKEFTTIVNSIAGTYPTAGPGQGNVVPNNTLTQMNDLISTLNNYMVDLEKIGQGVVNFESLASDLQDPKFSNKLSGDAGLIQIPLDAQSFSIGPDGTVTFVNKKGELNLAGQIRVAMFANPGGLEKLGGNLFKQTANSGSIDKNNNGIQLNELNIAGQDGAASIIAGALEMSNVDLSEEFTEMIVAQRGFQSNTKIITTSDEILQELMGLKR</sequence>
<evidence type="ECO:0000256" key="4">
    <source>
        <dbReference type="RuleBase" id="RU362116"/>
    </source>
</evidence>
<proteinExistence type="inferred from homology"/>
<keyword evidence="7" id="KW-0966">Cell projection</keyword>
<dbReference type="Pfam" id="PF06429">
    <property type="entry name" value="Flg_bbr_C"/>
    <property type="match status" value="1"/>
</dbReference>
<dbReference type="InterPro" id="IPR019776">
    <property type="entry name" value="Flagellar_basal_body_rod_CS"/>
</dbReference>
<gene>
    <name evidence="7" type="ORF">FS935_06095</name>
</gene>
<keyword evidence="7" id="KW-0969">Cilium</keyword>
<organism evidence="7 8">
    <name type="scientific">Metabacillus litoralis</name>
    <dbReference type="NCBI Taxonomy" id="152268"/>
    <lineage>
        <taxon>Bacteria</taxon>
        <taxon>Bacillati</taxon>
        <taxon>Bacillota</taxon>
        <taxon>Bacilli</taxon>
        <taxon>Bacillales</taxon>
        <taxon>Bacillaceae</taxon>
        <taxon>Metabacillus</taxon>
    </lineage>
</organism>
<dbReference type="PANTHER" id="PTHR30435:SF1">
    <property type="entry name" value="FLAGELLAR HOOK PROTEIN FLGE"/>
    <property type="match status" value="1"/>
</dbReference>
<dbReference type="InterPro" id="IPR020013">
    <property type="entry name" value="Flagellar_FlgE/F/G"/>
</dbReference>
<evidence type="ECO:0000256" key="1">
    <source>
        <dbReference type="ARBA" id="ARBA00004117"/>
    </source>
</evidence>
<dbReference type="EMBL" id="VOQF01000003">
    <property type="protein sequence ID" value="TXC91953.1"/>
    <property type="molecule type" value="Genomic_DNA"/>
</dbReference>
<dbReference type="Proteomes" id="UP000321363">
    <property type="component" value="Unassembled WGS sequence"/>
</dbReference>
<name>A0A5C6W268_9BACI</name>
<evidence type="ECO:0000256" key="2">
    <source>
        <dbReference type="ARBA" id="ARBA00009677"/>
    </source>
</evidence>
<dbReference type="GO" id="GO:0009424">
    <property type="term" value="C:bacterial-type flagellum hook"/>
    <property type="evidence" value="ECO:0007669"/>
    <property type="project" value="TreeGrafter"/>
</dbReference>
<keyword evidence="3 4" id="KW-0975">Bacterial flagellum</keyword>